<evidence type="ECO:0000313" key="10">
    <source>
        <dbReference type="Proteomes" id="UP000234382"/>
    </source>
</evidence>
<evidence type="ECO:0000259" key="8">
    <source>
        <dbReference type="SMART" id="SM00670"/>
    </source>
</evidence>
<proteinExistence type="inferred from homology"/>
<keyword evidence="5" id="KW-0067">ATP-binding</keyword>
<dbReference type="SMART" id="SM00670">
    <property type="entry name" value="PINc"/>
    <property type="match status" value="1"/>
</dbReference>
<dbReference type="GO" id="GO:0005524">
    <property type="term" value="F:ATP binding"/>
    <property type="evidence" value="ECO:0007669"/>
    <property type="project" value="UniProtKB-KW"/>
</dbReference>
<evidence type="ECO:0000256" key="5">
    <source>
        <dbReference type="ARBA" id="ARBA00022840"/>
    </source>
</evidence>
<accession>A0A2H1JP12</accession>
<dbReference type="GO" id="GO:0004518">
    <property type="term" value="F:nuclease activity"/>
    <property type="evidence" value="ECO:0007669"/>
    <property type="project" value="UniProtKB-KW"/>
</dbReference>
<feature type="domain" description="PIN" evidence="8">
    <location>
        <begin position="21"/>
        <end position="148"/>
    </location>
</feature>
<keyword evidence="4" id="KW-0378">Hydrolase</keyword>
<dbReference type="Pfam" id="PF13638">
    <property type="entry name" value="PIN_4"/>
    <property type="match status" value="1"/>
</dbReference>
<dbReference type="InterPro" id="IPR003714">
    <property type="entry name" value="PhoH"/>
</dbReference>
<evidence type="ECO:0000256" key="1">
    <source>
        <dbReference type="ARBA" id="ARBA00022722"/>
    </source>
</evidence>
<evidence type="ECO:0000256" key="2">
    <source>
        <dbReference type="ARBA" id="ARBA00022723"/>
    </source>
</evidence>
<evidence type="ECO:0000256" key="7">
    <source>
        <dbReference type="ARBA" id="ARBA00046345"/>
    </source>
</evidence>
<evidence type="ECO:0000256" key="6">
    <source>
        <dbReference type="ARBA" id="ARBA00022842"/>
    </source>
</evidence>
<dbReference type="PANTHER" id="PTHR30473:SF2">
    <property type="entry name" value="PIN DOMAIN-CONTAINING PROTEIN"/>
    <property type="match status" value="1"/>
</dbReference>
<dbReference type="GO" id="GO:0016787">
    <property type="term" value="F:hydrolase activity"/>
    <property type="evidence" value="ECO:0007669"/>
    <property type="project" value="UniProtKB-KW"/>
</dbReference>
<dbReference type="InterPro" id="IPR002716">
    <property type="entry name" value="PIN_dom"/>
</dbReference>
<dbReference type="SUPFAM" id="SSF52540">
    <property type="entry name" value="P-loop containing nucleoside triphosphate hydrolases"/>
    <property type="match status" value="1"/>
</dbReference>
<dbReference type="PANTHER" id="PTHR30473">
    <property type="entry name" value="PROTEIN PHOH"/>
    <property type="match status" value="1"/>
</dbReference>
<evidence type="ECO:0000313" key="9">
    <source>
        <dbReference type="EMBL" id="SMX89209.1"/>
    </source>
</evidence>
<dbReference type="EMBL" id="FXYX01000015">
    <property type="protein sequence ID" value="SMX89209.1"/>
    <property type="molecule type" value="Genomic_DNA"/>
</dbReference>
<dbReference type="InterPro" id="IPR051451">
    <property type="entry name" value="PhoH2-like"/>
</dbReference>
<dbReference type="GO" id="GO:0046872">
    <property type="term" value="F:metal ion binding"/>
    <property type="evidence" value="ECO:0007669"/>
    <property type="project" value="UniProtKB-KW"/>
</dbReference>
<dbReference type="CDD" id="cd09883">
    <property type="entry name" value="PIN_VapC_PhoHL-ATPase"/>
    <property type="match status" value="1"/>
</dbReference>
<protein>
    <submittedName>
        <fullName evidence="9">PhoH-like ATPase</fullName>
    </submittedName>
</protein>
<evidence type="ECO:0000256" key="3">
    <source>
        <dbReference type="ARBA" id="ARBA00022741"/>
    </source>
</evidence>
<name>A0A2H1JP12_9MICO</name>
<dbReference type="InterPro" id="IPR027417">
    <property type="entry name" value="P-loop_NTPase"/>
</dbReference>
<dbReference type="Gene3D" id="3.40.50.1010">
    <property type="entry name" value="5'-nuclease"/>
    <property type="match status" value="1"/>
</dbReference>
<keyword evidence="10" id="KW-1185">Reference proteome</keyword>
<keyword evidence="3" id="KW-0547">Nucleotide-binding</keyword>
<dbReference type="InterPro" id="IPR029060">
    <property type="entry name" value="PIN-like_dom_sf"/>
</dbReference>
<dbReference type="GO" id="GO:0005829">
    <property type="term" value="C:cytosol"/>
    <property type="evidence" value="ECO:0007669"/>
    <property type="project" value="TreeGrafter"/>
</dbReference>
<keyword evidence="2" id="KW-0479">Metal-binding</keyword>
<evidence type="ECO:0000256" key="4">
    <source>
        <dbReference type="ARBA" id="ARBA00022801"/>
    </source>
</evidence>
<sequence>MSEPDLGGTHASEVLMAEKVHTYVLDTSVLLSDPGALLRFAEHHVVIPLIVVSELEGKRNHPELGFTARKALHILDDFRSDYDRLDQPIPVGDAGGTLRVELNHIDASTMPVGFDRTENDTRILAVARNLSAEGCDVVVVTKDVPMRVKASALGLHAEEYLAELAVDSGFTGMSELGLDDEQMSEFYDSGSVVTEDVSDEVVNTGVVITSPRGSGLGRVRSGNRVSMVRGDRDIFGVHGRSAEQRIAIDMLLDDALGIVSMGGRAGTGKSALALMAGLQKVLEENKHSKIMVFRPLYAVGGQNLGYLPGSEGEKMNPWAEAVFDTLSALVSKNVIDEVVNREILEVLPLTHIRGRSLHDAFVIVDEAQSLERNVLLTVLSRIGMNSKVVLTHDVAQRDNLRVGRHDGVAAVVEKLKGHDLFAHVTLTRSERSEIAALVTDVLEEFDPFRS</sequence>
<dbReference type="Gene3D" id="3.40.50.300">
    <property type="entry name" value="P-loop containing nucleotide triphosphate hydrolases"/>
    <property type="match status" value="1"/>
</dbReference>
<comment type="similarity">
    <text evidence="7">In the N-terminal section; belongs to the PINc/VapC protein family.</text>
</comment>
<keyword evidence="6" id="KW-0460">Magnesium</keyword>
<keyword evidence="1" id="KW-0540">Nuclease</keyword>
<dbReference type="Proteomes" id="UP000234382">
    <property type="component" value="Unassembled WGS sequence"/>
</dbReference>
<organism evidence="9 10">
    <name type="scientific">Brevibacterium iodinum ATCC 49514</name>
    <dbReference type="NCBI Taxonomy" id="1255616"/>
    <lineage>
        <taxon>Bacteria</taxon>
        <taxon>Bacillati</taxon>
        <taxon>Actinomycetota</taxon>
        <taxon>Actinomycetes</taxon>
        <taxon>Micrococcales</taxon>
        <taxon>Brevibacteriaceae</taxon>
        <taxon>Brevibacterium</taxon>
    </lineage>
</organism>
<dbReference type="SUPFAM" id="SSF88723">
    <property type="entry name" value="PIN domain-like"/>
    <property type="match status" value="1"/>
</dbReference>
<gene>
    <name evidence="9" type="ORF">BI49514_02209</name>
</gene>
<dbReference type="AlphaFoldDB" id="A0A2H1JP12"/>
<dbReference type="Pfam" id="PF02562">
    <property type="entry name" value="PhoH"/>
    <property type="match status" value="1"/>
</dbReference>
<reference evidence="10" key="1">
    <citation type="submission" date="2017-03" db="EMBL/GenBank/DDBJ databases">
        <authorList>
            <person name="Monnet C."/>
        </authorList>
    </citation>
    <scope>NUCLEOTIDE SEQUENCE [LARGE SCALE GENOMIC DNA]</scope>
    <source>
        <strain evidence="10">ATCC 49514</strain>
    </source>
</reference>